<dbReference type="RefSeq" id="XP_016604910.1">
    <property type="nucleotide sequence ID" value="XM_016755858.1"/>
</dbReference>
<gene>
    <name evidence="3" type="ORF">SPPG_07702</name>
</gene>
<keyword evidence="2" id="KW-0812">Transmembrane</keyword>
<feature type="transmembrane region" description="Helical" evidence="2">
    <location>
        <begin position="168"/>
        <end position="186"/>
    </location>
</feature>
<accession>A0A0L0H5S7</accession>
<dbReference type="eggNOG" id="ENOG502SFIC">
    <property type="taxonomic scope" value="Eukaryota"/>
</dbReference>
<dbReference type="EMBL" id="KQ257466">
    <property type="protein sequence ID" value="KNC96870.1"/>
    <property type="molecule type" value="Genomic_DNA"/>
</dbReference>
<proteinExistence type="predicted"/>
<evidence type="ECO:0000313" key="4">
    <source>
        <dbReference type="Proteomes" id="UP000053201"/>
    </source>
</evidence>
<organism evidence="3 4">
    <name type="scientific">Spizellomyces punctatus (strain DAOM BR117)</name>
    <dbReference type="NCBI Taxonomy" id="645134"/>
    <lineage>
        <taxon>Eukaryota</taxon>
        <taxon>Fungi</taxon>
        <taxon>Fungi incertae sedis</taxon>
        <taxon>Chytridiomycota</taxon>
        <taxon>Chytridiomycota incertae sedis</taxon>
        <taxon>Chytridiomycetes</taxon>
        <taxon>Spizellomycetales</taxon>
        <taxon>Spizellomycetaceae</taxon>
        <taxon>Spizellomyces</taxon>
    </lineage>
</organism>
<feature type="compositionally biased region" description="Polar residues" evidence="1">
    <location>
        <begin position="355"/>
        <end position="366"/>
    </location>
</feature>
<feature type="transmembrane region" description="Helical" evidence="2">
    <location>
        <begin position="82"/>
        <end position="102"/>
    </location>
</feature>
<dbReference type="OMA" id="THARYKA"/>
<sequence>MVPVDQDLWLNSEWCDWRWRITGCEHAEVWKGFYIAHTIACFILVILGSWVIYRRVYRDLWQKKLRLFEFSNGIVKPRGTEVFLIASCVHLFGRGLYTAIVLGDGFKSQAAAEFMHEWPWETLYFACVSFTIGIIHATPKTYMNGKGTLDELSTLTKVRLPSQRTLNFLFYFFNALPPLTLPWFSIIDGYGRDTENYVLANAFNTAHYVCWSAYCWSLAAVVLYFGLKMVMILKANAVTGVKSSENGVSQTTLLKRAMIILIVTLLGITVILISFAIVLIVYAIWRRLVQGIFPLSVIVGFIWIFVTPFMIAPIYVAVGLGIIHRKPAPASSSNKSGSKGSQSQSENSTTRKSKQSLAKSGNALNA</sequence>
<feature type="transmembrane region" description="Helical" evidence="2">
    <location>
        <begin position="297"/>
        <end position="323"/>
    </location>
</feature>
<evidence type="ECO:0000256" key="1">
    <source>
        <dbReference type="SAM" id="MobiDB-lite"/>
    </source>
</evidence>
<feature type="transmembrane region" description="Helical" evidence="2">
    <location>
        <begin position="206"/>
        <end position="227"/>
    </location>
</feature>
<evidence type="ECO:0000256" key="2">
    <source>
        <dbReference type="SAM" id="Phobius"/>
    </source>
</evidence>
<dbReference type="Proteomes" id="UP000053201">
    <property type="component" value="Unassembled WGS sequence"/>
</dbReference>
<keyword evidence="2" id="KW-1133">Transmembrane helix</keyword>
<dbReference type="VEuPathDB" id="FungiDB:SPPG_07702"/>
<feature type="transmembrane region" description="Helical" evidence="2">
    <location>
        <begin position="33"/>
        <end position="53"/>
    </location>
</feature>
<feature type="transmembrane region" description="Helical" evidence="2">
    <location>
        <begin position="259"/>
        <end position="285"/>
    </location>
</feature>
<keyword evidence="4" id="KW-1185">Reference proteome</keyword>
<name>A0A0L0H5S7_SPIPD</name>
<feature type="region of interest" description="Disordered" evidence="1">
    <location>
        <begin position="327"/>
        <end position="366"/>
    </location>
</feature>
<evidence type="ECO:0000313" key="3">
    <source>
        <dbReference type="EMBL" id="KNC96870.1"/>
    </source>
</evidence>
<dbReference type="OrthoDB" id="2114634at2759"/>
<dbReference type="AlphaFoldDB" id="A0A0L0H5S7"/>
<reference evidence="3 4" key="1">
    <citation type="submission" date="2009-08" db="EMBL/GenBank/DDBJ databases">
        <title>The Genome Sequence of Spizellomyces punctatus strain DAOM BR117.</title>
        <authorList>
            <consortium name="The Broad Institute Genome Sequencing Platform"/>
            <person name="Russ C."/>
            <person name="Cuomo C."/>
            <person name="Shea T."/>
            <person name="Young S.K."/>
            <person name="Zeng Q."/>
            <person name="Koehrsen M."/>
            <person name="Haas B."/>
            <person name="Borodovsky M."/>
            <person name="Guigo R."/>
            <person name="Alvarado L."/>
            <person name="Berlin A."/>
            <person name="Bochicchio J."/>
            <person name="Borenstein D."/>
            <person name="Chapman S."/>
            <person name="Chen Z."/>
            <person name="Engels R."/>
            <person name="Freedman E."/>
            <person name="Gellesch M."/>
            <person name="Goldberg J."/>
            <person name="Griggs A."/>
            <person name="Gujja S."/>
            <person name="Heiman D."/>
            <person name="Hepburn T."/>
            <person name="Howarth C."/>
            <person name="Jen D."/>
            <person name="Larson L."/>
            <person name="Lewis B."/>
            <person name="Mehta T."/>
            <person name="Park D."/>
            <person name="Pearson M."/>
            <person name="Roberts A."/>
            <person name="Saif S."/>
            <person name="Shenoy N."/>
            <person name="Sisk P."/>
            <person name="Stolte C."/>
            <person name="Sykes S."/>
            <person name="Thomson T."/>
            <person name="Walk T."/>
            <person name="White J."/>
            <person name="Yandava C."/>
            <person name="Burger G."/>
            <person name="Gray M.W."/>
            <person name="Holland P.W.H."/>
            <person name="King N."/>
            <person name="Lang F.B.F."/>
            <person name="Roger A.J."/>
            <person name="Ruiz-Trillo I."/>
            <person name="Lander E."/>
            <person name="Nusbaum C."/>
        </authorList>
    </citation>
    <scope>NUCLEOTIDE SEQUENCE [LARGE SCALE GENOMIC DNA]</scope>
    <source>
        <strain evidence="3 4">DAOM BR117</strain>
    </source>
</reference>
<dbReference type="InParanoid" id="A0A0L0H5S7"/>
<feature type="compositionally biased region" description="Low complexity" evidence="1">
    <location>
        <begin position="331"/>
        <end position="348"/>
    </location>
</feature>
<keyword evidence="2" id="KW-0472">Membrane</keyword>
<dbReference type="GeneID" id="27690899"/>
<protein>
    <submittedName>
        <fullName evidence="3">Uncharacterized protein</fullName>
    </submittedName>
</protein>
<feature type="transmembrane region" description="Helical" evidence="2">
    <location>
        <begin position="122"/>
        <end position="139"/>
    </location>
</feature>